<gene>
    <name evidence="2" type="ORF">HGA08_12185</name>
</gene>
<accession>A0A846XV18</accession>
<comment type="caution">
    <text evidence="2">The sequence shown here is derived from an EMBL/GenBank/DDBJ whole genome shotgun (WGS) entry which is preliminary data.</text>
</comment>
<dbReference type="Proteomes" id="UP000565711">
    <property type="component" value="Unassembled WGS sequence"/>
</dbReference>
<feature type="transmembrane region" description="Helical" evidence="1">
    <location>
        <begin position="43"/>
        <end position="65"/>
    </location>
</feature>
<evidence type="ECO:0000256" key="1">
    <source>
        <dbReference type="SAM" id="Phobius"/>
    </source>
</evidence>
<keyword evidence="1" id="KW-1133">Transmembrane helix</keyword>
<keyword evidence="1" id="KW-0472">Membrane</keyword>
<feature type="transmembrane region" description="Helical" evidence="1">
    <location>
        <begin position="72"/>
        <end position="93"/>
    </location>
</feature>
<name>A0A846XV18_9NOCA</name>
<reference evidence="2 3" key="1">
    <citation type="submission" date="2020-04" db="EMBL/GenBank/DDBJ databases">
        <title>MicrobeNet Type strains.</title>
        <authorList>
            <person name="Nicholson A.C."/>
        </authorList>
    </citation>
    <scope>NUCLEOTIDE SEQUENCE [LARGE SCALE GENOMIC DNA]</scope>
    <source>
        <strain evidence="2 3">JCM 12354</strain>
    </source>
</reference>
<evidence type="ECO:0000313" key="3">
    <source>
        <dbReference type="Proteomes" id="UP000565711"/>
    </source>
</evidence>
<evidence type="ECO:0000313" key="2">
    <source>
        <dbReference type="EMBL" id="NKY50973.1"/>
    </source>
</evidence>
<protein>
    <submittedName>
        <fullName evidence="2">Uncharacterized protein</fullName>
    </submittedName>
</protein>
<dbReference type="RefSeq" id="WP_067873678.1">
    <property type="nucleotide sequence ID" value="NZ_JAAXOP010000005.1"/>
</dbReference>
<sequence>MAAIICLFVFVPATLRLQAALDVPDINPTPAAVHAHPPEVATAYWLTWAFSLSALLAPTLILAVFPNSRRVAAGYVITAAVIGGLLAAAVINFELNGFAPG</sequence>
<keyword evidence="3" id="KW-1185">Reference proteome</keyword>
<dbReference type="EMBL" id="JAAXOP010000005">
    <property type="protein sequence ID" value="NKY50973.1"/>
    <property type="molecule type" value="Genomic_DNA"/>
</dbReference>
<organism evidence="2 3">
    <name type="scientific">Nocardia vermiculata</name>
    <dbReference type="NCBI Taxonomy" id="257274"/>
    <lineage>
        <taxon>Bacteria</taxon>
        <taxon>Bacillati</taxon>
        <taxon>Actinomycetota</taxon>
        <taxon>Actinomycetes</taxon>
        <taxon>Mycobacteriales</taxon>
        <taxon>Nocardiaceae</taxon>
        <taxon>Nocardia</taxon>
    </lineage>
</organism>
<dbReference type="AlphaFoldDB" id="A0A846XV18"/>
<proteinExistence type="predicted"/>
<keyword evidence="1" id="KW-0812">Transmembrane</keyword>